<dbReference type="InterPro" id="IPR046848">
    <property type="entry name" value="E_motif"/>
</dbReference>
<dbReference type="InterPro" id="IPR046960">
    <property type="entry name" value="PPR_At4g14850-like_plant"/>
</dbReference>
<dbReference type="NCBIfam" id="TIGR00756">
    <property type="entry name" value="PPR"/>
    <property type="match status" value="3"/>
</dbReference>
<feature type="repeat" description="PPR" evidence="2">
    <location>
        <begin position="145"/>
        <end position="175"/>
    </location>
</feature>
<dbReference type="FunFam" id="1.25.40.10:FF:000090">
    <property type="entry name" value="Pentatricopeptide repeat-containing protein, chloroplastic"/>
    <property type="match status" value="1"/>
</dbReference>
<name>A0AAV0PLT4_9ROSI</name>
<dbReference type="GO" id="GO:0003723">
    <property type="term" value="F:RNA binding"/>
    <property type="evidence" value="ECO:0007669"/>
    <property type="project" value="InterPro"/>
</dbReference>
<dbReference type="AlphaFoldDB" id="A0AAV0PLT4"/>
<gene>
    <name evidence="3" type="ORF">LITE_LOCUS39013</name>
</gene>
<evidence type="ECO:0000256" key="1">
    <source>
        <dbReference type="ARBA" id="ARBA00022737"/>
    </source>
</evidence>
<dbReference type="PANTHER" id="PTHR47926:SF490">
    <property type="entry name" value="REPEAT-LIKE SUPERFAMILY PROTEIN, PUTATIVE-RELATED"/>
    <property type="match status" value="1"/>
</dbReference>
<feature type="repeat" description="PPR" evidence="2">
    <location>
        <begin position="415"/>
        <end position="449"/>
    </location>
</feature>
<evidence type="ECO:0000256" key="2">
    <source>
        <dbReference type="PROSITE-ProRule" id="PRU00708"/>
    </source>
</evidence>
<keyword evidence="4" id="KW-1185">Reference proteome</keyword>
<evidence type="ECO:0000313" key="4">
    <source>
        <dbReference type="Proteomes" id="UP001154282"/>
    </source>
</evidence>
<dbReference type="InterPro" id="IPR002885">
    <property type="entry name" value="PPR_rpt"/>
</dbReference>
<protein>
    <recommendedName>
        <fullName evidence="5">Pentatricopeptide repeat-containing protein</fullName>
    </recommendedName>
</protein>
<feature type="repeat" description="PPR" evidence="2">
    <location>
        <begin position="176"/>
        <end position="210"/>
    </location>
</feature>
<feature type="repeat" description="PPR" evidence="2">
    <location>
        <begin position="246"/>
        <end position="280"/>
    </location>
</feature>
<dbReference type="PROSITE" id="PS51375">
    <property type="entry name" value="PPR"/>
    <property type="match status" value="5"/>
</dbReference>
<organism evidence="3 4">
    <name type="scientific">Linum tenue</name>
    <dbReference type="NCBI Taxonomy" id="586396"/>
    <lineage>
        <taxon>Eukaryota</taxon>
        <taxon>Viridiplantae</taxon>
        <taxon>Streptophyta</taxon>
        <taxon>Embryophyta</taxon>
        <taxon>Tracheophyta</taxon>
        <taxon>Spermatophyta</taxon>
        <taxon>Magnoliopsida</taxon>
        <taxon>eudicotyledons</taxon>
        <taxon>Gunneridae</taxon>
        <taxon>Pentapetalae</taxon>
        <taxon>rosids</taxon>
        <taxon>fabids</taxon>
        <taxon>Malpighiales</taxon>
        <taxon>Linaceae</taxon>
        <taxon>Linum</taxon>
    </lineage>
</organism>
<dbReference type="Gene3D" id="1.25.40.10">
    <property type="entry name" value="Tetratricopeptide repeat domain"/>
    <property type="match status" value="4"/>
</dbReference>
<reference evidence="3" key="1">
    <citation type="submission" date="2022-08" db="EMBL/GenBank/DDBJ databases">
        <authorList>
            <person name="Gutierrez-Valencia J."/>
        </authorList>
    </citation>
    <scope>NUCLEOTIDE SEQUENCE</scope>
</reference>
<proteinExistence type="predicted"/>
<dbReference type="Pfam" id="PF13041">
    <property type="entry name" value="PPR_2"/>
    <property type="match status" value="1"/>
</dbReference>
<accession>A0AAV0PLT4</accession>
<evidence type="ECO:0000313" key="3">
    <source>
        <dbReference type="EMBL" id="CAI0471770.1"/>
    </source>
</evidence>
<dbReference type="Pfam" id="PF01535">
    <property type="entry name" value="PPR"/>
    <property type="match status" value="4"/>
</dbReference>
<dbReference type="PANTHER" id="PTHR47926">
    <property type="entry name" value="PENTATRICOPEPTIDE REPEAT-CONTAINING PROTEIN"/>
    <property type="match status" value="1"/>
</dbReference>
<dbReference type="FunFam" id="1.25.40.10:FF:000427">
    <property type="entry name" value="Pentatricopeptide repeat-containing protein chloroplastic"/>
    <property type="match status" value="1"/>
</dbReference>
<dbReference type="GO" id="GO:0009451">
    <property type="term" value="P:RNA modification"/>
    <property type="evidence" value="ECO:0007669"/>
    <property type="project" value="InterPro"/>
</dbReference>
<sequence length="478" mass="53317">MSTTYQQLSSTGSKIIHFLTRCSSASHLHQIEAQFILQSLHADTKIAYHYINAAERLSVLHPSLPLFLIHLPKPHVFTYNTLVKAFSHSKDPGLPLSLYTHMLQCSLLPNNYTFPFLLKSLSDFRRFKQGQCVHSHLVKWGHLGDIYVLNSLLNLYASCGSMDMCRKVFDKMSDRDVVSWTVLIKGYGKSGKFDDALIAFEMMPYDGVVPNHVTMVNALAACAGSGAIEMGIRIHDFITASGWELDVILGTSLVDMYLKCGRIEEGTSVFRNMKERNLFTWNVLIKGLGLAKCGQEAIWWFNNMEQEGLGIDEITLVNVLTACSHSGFVDVGKQIFNSLLHGKYGFPPGLKHYACVVDLLARAGCLYEALEYIREMPFEPTKSMWGSLLNACKDHGNLELTKFIAEKLVELEPENSAYYVVLANAYAEMGRWNDAAEIRNIMKEKGLKKELGSSLVESNAGAQVVCSADGGYWGCSYG</sequence>
<feature type="repeat" description="PPR" evidence="2">
    <location>
        <begin position="75"/>
        <end position="109"/>
    </location>
</feature>
<comment type="caution">
    <text evidence="3">The sequence shown here is derived from an EMBL/GenBank/DDBJ whole genome shotgun (WGS) entry which is preliminary data.</text>
</comment>
<dbReference type="InterPro" id="IPR011990">
    <property type="entry name" value="TPR-like_helical_dom_sf"/>
</dbReference>
<dbReference type="SUPFAM" id="SSF48452">
    <property type="entry name" value="TPR-like"/>
    <property type="match status" value="1"/>
</dbReference>
<dbReference type="EMBL" id="CAMGYJ010000009">
    <property type="protein sequence ID" value="CAI0471770.1"/>
    <property type="molecule type" value="Genomic_DNA"/>
</dbReference>
<evidence type="ECO:0008006" key="5">
    <source>
        <dbReference type="Google" id="ProtNLM"/>
    </source>
</evidence>
<dbReference type="Pfam" id="PF20431">
    <property type="entry name" value="E_motif"/>
    <property type="match status" value="1"/>
</dbReference>
<dbReference type="Proteomes" id="UP001154282">
    <property type="component" value="Unassembled WGS sequence"/>
</dbReference>
<keyword evidence="1" id="KW-0677">Repeat</keyword>